<protein>
    <submittedName>
        <fullName evidence="2">Secreted protein containing DUF302</fullName>
    </submittedName>
</protein>
<sequence length="144" mass="15149">MLAGALLLGGILSGVAYASPPGLVQVTSHNSFQATVMKLKAAVGEHGLMILKQFNQQMMLAMVGVHAQPEMTFEIFHPKYGKVVYAADPVDFLAVPLRILVRQNGGTVTIDYQKPSTVLGPVGLSGLGSQLDPVLHAIAEAAAQ</sequence>
<reference evidence="2" key="2">
    <citation type="journal article" date="2014" name="ISME J.">
        <title>Microbial stratification in low pH oxic and suboxic macroscopic growths along an acid mine drainage.</title>
        <authorList>
            <person name="Mendez-Garcia C."/>
            <person name="Mesa V."/>
            <person name="Sprenger R.R."/>
            <person name="Richter M."/>
            <person name="Diez M.S."/>
            <person name="Solano J."/>
            <person name="Bargiela R."/>
            <person name="Golyshina O.V."/>
            <person name="Manteca A."/>
            <person name="Ramos J.L."/>
            <person name="Gallego J.R."/>
            <person name="Llorente I."/>
            <person name="Martins Dos Santos V.A."/>
            <person name="Jensen O.N."/>
            <person name="Pelaez A.I."/>
            <person name="Sanchez J."/>
            <person name="Ferrer M."/>
        </authorList>
    </citation>
    <scope>NUCLEOTIDE SEQUENCE</scope>
</reference>
<dbReference type="PANTHER" id="PTHR38342:SF2">
    <property type="entry name" value="INNER MEMBRANE OR EXPORTED"/>
    <property type="match status" value="1"/>
</dbReference>
<accession>T1CKS1</accession>
<dbReference type="AlphaFoldDB" id="T1CKS1"/>
<reference evidence="2" key="1">
    <citation type="submission" date="2013-08" db="EMBL/GenBank/DDBJ databases">
        <authorList>
            <person name="Mendez C."/>
            <person name="Richter M."/>
            <person name="Ferrer M."/>
            <person name="Sanchez J."/>
        </authorList>
    </citation>
    <scope>NUCLEOTIDE SEQUENCE</scope>
</reference>
<dbReference type="SUPFAM" id="SSF103247">
    <property type="entry name" value="TT1751-like"/>
    <property type="match status" value="1"/>
</dbReference>
<proteinExistence type="predicted"/>
<organism evidence="2">
    <name type="scientific">mine drainage metagenome</name>
    <dbReference type="NCBI Taxonomy" id="410659"/>
    <lineage>
        <taxon>unclassified sequences</taxon>
        <taxon>metagenomes</taxon>
        <taxon>ecological metagenomes</taxon>
    </lineage>
</organism>
<dbReference type="CDD" id="cd14797">
    <property type="entry name" value="DUF302"/>
    <property type="match status" value="1"/>
</dbReference>
<dbReference type="EMBL" id="AUZX01005125">
    <property type="protein sequence ID" value="EQD68935.1"/>
    <property type="molecule type" value="Genomic_DNA"/>
</dbReference>
<dbReference type="PANTHER" id="PTHR38342">
    <property type="entry name" value="SLR5037 PROTEIN"/>
    <property type="match status" value="1"/>
</dbReference>
<dbReference type="Pfam" id="PF03625">
    <property type="entry name" value="DUF302"/>
    <property type="match status" value="1"/>
</dbReference>
<gene>
    <name evidence="2" type="ORF">B1A_07097</name>
</gene>
<evidence type="ECO:0000259" key="1">
    <source>
        <dbReference type="Pfam" id="PF03625"/>
    </source>
</evidence>
<comment type="caution">
    <text evidence="2">The sequence shown here is derived from an EMBL/GenBank/DDBJ whole genome shotgun (WGS) entry which is preliminary data.</text>
</comment>
<feature type="domain" description="DUF302" evidence="1">
    <location>
        <begin position="56"/>
        <end position="115"/>
    </location>
</feature>
<dbReference type="InterPro" id="IPR035923">
    <property type="entry name" value="TT1751-like_sf"/>
</dbReference>
<evidence type="ECO:0000313" key="2">
    <source>
        <dbReference type="EMBL" id="EQD68935.1"/>
    </source>
</evidence>
<dbReference type="InterPro" id="IPR005180">
    <property type="entry name" value="DUF302"/>
</dbReference>
<name>T1CKS1_9ZZZZ</name>
<dbReference type="Gene3D" id="3.30.310.70">
    <property type="entry name" value="TT1751-like domain"/>
    <property type="match status" value="1"/>
</dbReference>